<dbReference type="STRING" id="139420.A0A371DWV4"/>
<dbReference type="OrthoDB" id="3222453at2759"/>
<keyword evidence="3" id="KW-1185">Reference proteome</keyword>
<evidence type="ECO:0000256" key="1">
    <source>
        <dbReference type="SAM" id="MobiDB-lite"/>
    </source>
</evidence>
<feature type="region of interest" description="Disordered" evidence="1">
    <location>
        <begin position="285"/>
        <end position="312"/>
    </location>
</feature>
<sequence>MNHCWDIYAKQLMSLGFGHPLWRPEPCLQFGEIRLGDVGYLREGRFRFLFNCMHTAEDPVNAPRGVPSDFEVFSPPDPMLTQDLNEITQTELHSKSLQSLSIAATASAGGTSASASLGLRYQCGEESGALLMLKHPGHKTSLDCGMYIRRYMRTHLASWCDFANGHLGIGLQEQDLIFVSGFVKTSVWATAAFHNSCSSAELLVAGGCFVPSASGEFRVSMSKGTNGSVFSRTGPPARLSAPQSGFAAANDFDQCVFLQYYKAKRRKWRLPAVMRAAAGHHVLEYGPDEDDEQGYPLASAGSSTTSSDEGINSFHPVSIQITVT</sequence>
<dbReference type="EMBL" id="KZ857379">
    <property type="protein sequence ID" value="RDX56995.1"/>
    <property type="molecule type" value="Genomic_DNA"/>
</dbReference>
<evidence type="ECO:0000313" key="2">
    <source>
        <dbReference type="EMBL" id="RDX56995.1"/>
    </source>
</evidence>
<name>A0A371DWV4_9APHY</name>
<proteinExistence type="predicted"/>
<reference evidence="2 3" key="1">
    <citation type="journal article" date="2018" name="Biotechnol. Biofuels">
        <title>Integrative visual omics of the white-rot fungus Polyporus brumalis exposes the biotechnological potential of its oxidative enzymes for delignifying raw plant biomass.</title>
        <authorList>
            <person name="Miyauchi S."/>
            <person name="Rancon A."/>
            <person name="Drula E."/>
            <person name="Hage H."/>
            <person name="Chaduli D."/>
            <person name="Favel A."/>
            <person name="Grisel S."/>
            <person name="Henrissat B."/>
            <person name="Herpoel-Gimbert I."/>
            <person name="Ruiz-Duenas F.J."/>
            <person name="Chevret D."/>
            <person name="Hainaut M."/>
            <person name="Lin J."/>
            <person name="Wang M."/>
            <person name="Pangilinan J."/>
            <person name="Lipzen A."/>
            <person name="Lesage-Meessen L."/>
            <person name="Navarro D."/>
            <person name="Riley R."/>
            <person name="Grigoriev I.V."/>
            <person name="Zhou S."/>
            <person name="Raouche S."/>
            <person name="Rosso M.N."/>
        </authorList>
    </citation>
    <scope>NUCLEOTIDE SEQUENCE [LARGE SCALE GENOMIC DNA]</scope>
    <source>
        <strain evidence="2 3">BRFM 1820</strain>
    </source>
</reference>
<evidence type="ECO:0000313" key="3">
    <source>
        <dbReference type="Proteomes" id="UP000256964"/>
    </source>
</evidence>
<protein>
    <submittedName>
        <fullName evidence="2">Uncharacterized protein</fullName>
    </submittedName>
</protein>
<dbReference type="Proteomes" id="UP000256964">
    <property type="component" value="Unassembled WGS sequence"/>
</dbReference>
<accession>A0A371DWV4</accession>
<gene>
    <name evidence="2" type="ORF">OH76DRAFT_1335483</name>
</gene>
<dbReference type="AlphaFoldDB" id="A0A371DWV4"/>
<feature type="compositionally biased region" description="Polar residues" evidence="1">
    <location>
        <begin position="300"/>
        <end position="310"/>
    </location>
</feature>
<organism evidence="2 3">
    <name type="scientific">Lentinus brumalis</name>
    <dbReference type="NCBI Taxonomy" id="2498619"/>
    <lineage>
        <taxon>Eukaryota</taxon>
        <taxon>Fungi</taxon>
        <taxon>Dikarya</taxon>
        <taxon>Basidiomycota</taxon>
        <taxon>Agaricomycotina</taxon>
        <taxon>Agaricomycetes</taxon>
        <taxon>Polyporales</taxon>
        <taxon>Polyporaceae</taxon>
        <taxon>Lentinus</taxon>
    </lineage>
</organism>